<dbReference type="Proteomes" id="UP001648503">
    <property type="component" value="Unassembled WGS sequence"/>
</dbReference>
<keyword evidence="3" id="KW-0479">Metal-binding</keyword>
<proteinExistence type="inferred from homology"/>
<gene>
    <name evidence="7" type="ORF">BASA50_005015</name>
</gene>
<dbReference type="InterPro" id="IPR002933">
    <property type="entry name" value="Peptidase_M20"/>
</dbReference>
<evidence type="ECO:0000259" key="6">
    <source>
        <dbReference type="Pfam" id="PF07687"/>
    </source>
</evidence>
<comment type="caution">
    <text evidence="7">The sequence shown here is derived from an EMBL/GenBank/DDBJ whole genome shotgun (WGS) entry which is preliminary data.</text>
</comment>
<dbReference type="PANTHER" id="PTHR43270:SF4">
    <property type="entry name" value="CARNOSINE DIPEPTIDASE 2, ISOFORM A"/>
    <property type="match status" value="1"/>
</dbReference>
<keyword evidence="2" id="KW-0645">Protease</keyword>
<dbReference type="CDD" id="cd05676">
    <property type="entry name" value="M20_dipept_like_CNDP"/>
    <property type="match status" value="1"/>
</dbReference>
<keyword evidence="4" id="KW-0378">Hydrolase</keyword>
<name>A0ABQ8FDW4_9FUNG</name>
<dbReference type="InterPro" id="IPR001261">
    <property type="entry name" value="ArgE/DapE_CS"/>
</dbReference>
<dbReference type="Gene3D" id="3.40.630.10">
    <property type="entry name" value="Zn peptidases"/>
    <property type="match status" value="1"/>
</dbReference>
<dbReference type="Gene3D" id="3.30.70.360">
    <property type="match status" value="1"/>
</dbReference>
<accession>A0ABQ8FDW4</accession>
<dbReference type="Pfam" id="PF01546">
    <property type="entry name" value="Peptidase_M20"/>
    <property type="match status" value="1"/>
</dbReference>
<organism evidence="7 8">
    <name type="scientific">Batrachochytrium salamandrivorans</name>
    <dbReference type="NCBI Taxonomy" id="1357716"/>
    <lineage>
        <taxon>Eukaryota</taxon>
        <taxon>Fungi</taxon>
        <taxon>Fungi incertae sedis</taxon>
        <taxon>Chytridiomycota</taxon>
        <taxon>Chytridiomycota incertae sedis</taxon>
        <taxon>Chytridiomycetes</taxon>
        <taxon>Rhizophydiales</taxon>
        <taxon>Rhizophydiales incertae sedis</taxon>
        <taxon>Batrachochytrium</taxon>
    </lineage>
</organism>
<keyword evidence="8" id="KW-1185">Reference proteome</keyword>
<protein>
    <recommendedName>
        <fullName evidence="6">Peptidase M20 dimerisation domain-containing protein</fullName>
    </recommendedName>
</protein>
<dbReference type="InterPro" id="IPR051458">
    <property type="entry name" value="Cyt/Met_Dipeptidase"/>
</dbReference>
<evidence type="ECO:0000313" key="8">
    <source>
        <dbReference type="Proteomes" id="UP001648503"/>
    </source>
</evidence>
<evidence type="ECO:0000256" key="5">
    <source>
        <dbReference type="ARBA" id="ARBA00023049"/>
    </source>
</evidence>
<dbReference type="PROSITE" id="PS00759">
    <property type="entry name" value="ARGE_DAPE_CPG2_2"/>
    <property type="match status" value="1"/>
</dbReference>
<dbReference type="PANTHER" id="PTHR43270">
    <property type="entry name" value="BETA-ALA-HIS DIPEPTIDASE"/>
    <property type="match status" value="1"/>
</dbReference>
<keyword evidence="5" id="KW-0482">Metalloprotease</keyword>
<comment type="similarity">
    <text evidence="1">Belongs to the peptidase M20A family.</text>
</comment>
<dbReference type="PIRSF" id="PIRSF037242">
    <property type="entry name" value="CNDP_dipeptidase"/>
    <property type="match status" value="1"/>
</dbReference>
<sequence length="474" mass="52225">MSVDAVNKHIQDNQDYFVQRLGEVVAIPSVSADVQHRPDVIRMGLWLEAELKNLGASVELRQPGKQQLEGQEIDLPPIILATYGTDPTKKTVLVYGHYDVQPASKEDGWATDPFTLVEDDQGRMFGRGSTDDKGPVIAWLWVIQAHQKLGTELPVNIKMCFEGMEESGSEGLDELVVKEAKQYFNTVDAVCISDNYWLGTQKPCLTYGLRGISYFTLAIQGPAKDLHSGIFGGAIYEPMTDLIQIMQTLVDSKGRILVPGIMDDVAPVTADELAKYKALDFTMNDMFNAMGGNGTIFGNTKQVLMARWRYPSLSLHGIEGAFSGAGAKTVIPAKVIGKFSIRSVPNMEPAKITALVEAHVRAEFLKLVTRNTFKLVCNNPGKWWLANTTDFNYVAASNAIQKVYNVAPDYTREGGSIPVAMTFQEALNKSVLLLPMGRSDDGAHSVNEKMDRSNYINGIQLLNTYLYEVSTALV</sequence>
<feature type="domain" description="Peptidase M20 dimerisation" evidence="6">
    <location>
        <begin position="207"/>
        <end position="365"/>
    </location>
</feature>
<dbReference type="InterPro" id="IPR017153">
    <property type="entry name" value="CNDP/DUG1"/>
</dbReference>
<evidence type="ECO:0000256" key="2">
    <source>
        <dbReference type="ARBA" id="ARBA00022670"/>
    </source>
</evidence>
<evidence type="ECO:0000313" key="7">
    <source>
        <dbReference type="EMBL" id="KAH6596577.1"/>
    </source>
</evidence>
<dbReference type="Pfam" id="PF07687">
    <property type="entry name" value="M20_dimer"/>
    <property type="match status" value="1"/>
</dbReference>
<evidence type="ECO:0000256" key="4">
    <source>
        <dbReference type="ARBA" id="ARBA00022801"/>
    </source>
</evidence>
<dbReference type="EMBL" id="JAFCIX010000208">
    <property type="protein sequence ID" value="KAH6596577.1"/>
    <property type="molecule type" value="Genomic_DNA"/>
</dbReference>
<dbReference type="SUPFAM" id="SSF53187">
    <property type="entry name" value="Zn-dependent exopeptidases"/>
    <property type="match status" value="1"/>
</dbReference>
<evidence type="ECO:0000256" key="3">
    <source>
        <dbReference type="ARBA" id="ARBA00022723"/>
    </source>
</evidence>
<evidence type="ECO:0000256" key="1">
    <source>
        <dbReference type="ARBA" id="ARBA00006247"/>
    </source>
</evidence>
<reference evidence="7 8" key="1">
    <citation type="submission" date="2021-02" db="EMBL/GenBank/DDBJ databases">
        <title>Variation within the Batrachochytrium salamandrivorans European outbreak.</title>
        <authorList>
            <person name="Kelly M."/>
            <person name="Pasmans F."/>
            <person name="Shea T.P."/>
            <person name="Munoz J.F."/>
            <person name="Carranza S."/>
            <person name="Cuomo C.A."/>
            <person name="Martel A."/>
        </authorList>
    </citation>
    <scope>NUCLEOTIDE SEQUENCE [LARGE SCALE GENOMIC DNA]</scope>
    <source>
        <strain evidence="7 8">AMFP18/2</strain>
    </source>
</reference>
<dbReference type="InterPro" id="IPR011650">
    <property type="entry name" value="Peptidase_M20_dimer"/>
</dbReference>